<dbReference type="EMBL" id="CAMGYJ010000006">
    <property type="protein sequence ID" value="CAI0433207.1"/>
    <property type="molecule type" value="Genomic_DNA"/>
</dbReference>
<name>A0AAV0LG16_9ROSI</name>
<evidence type="ECO:0000313" key="2">
    <source>
        <dbReference type="Proteomes" id="UP001154282"/>
    </source>
</evidence>
<gene>
    <name evidence="1" type="ORF">LITE_LOCUS23742</name>
</gene>
<evidence type="ECO:0000313" key="1">
    <source>
        <dbReference type="EMBL" id="CAI0433207.1"/>
    </source>
</evidence>
<proteinExistence type="predicted"/>
<reference evidence="1" key="1">
    <citation type="submission" date="2022-08" db="EMBL/GenBank/DDBJ databases">
        <authorList>
            <person name="Gutierrez-Valencia J."/>
        </authorList>
    </citation>
    <scope>NUCLEOTIDE SEQUENCE</scope>
</reference>
<organism evidence="1 2">
    <name type="scientific">Linum tenue</name>
    <dbReference type="NCBI Taxonomy" id="586396"/>
    <lineage>
        <taxon>Eukaryota</taxon>
        <taxon>Viridiplantae</taxon>
        <taxon>Streptophyta</taxon>
        <taxon>Embryophyta</taxon>
        <taxon>Tracheophyta</taxon>
        <taxon>Spermatophyta</taxon>
        <taxon>Magnoliopsida</taxon>
        <taxon>eudicotyledons</taxon>
        <taxon>Gunneridae</taxon>
        <taxon>Pentapetalae</taxon>
        <taxon>rosids</taxon>
        <taxon>fabids</taxon>
        <taxon>Malpighiales</taxon>
        <taxon>Linaceae</taxon>
        <taxon>Linum</taxon>
    </lineage>
</organism>
<keyword evidence="2" id="KW-1185">Reference proteome</keyword>
<comment type="caution">
    <text evidence="1">The sequence shown here is derived from an EMBL/GenBank/DDBJ whole genome shotgun (WGS) entry which is preliminary data.</text>
</comment>
<protein>
    <submittedName>
        <fullName evidence="1">Uncharacterized protein</fullName>
    </submittedName>
</protein>
<dbReference type="Proteomes" id="UP001154282">
    <property type="component" value="Unassembled WGS sequence"/>
</dbReference>
<accession>A0AAV0LG16</accession>
<sequence length="37" mass="4229">MSYEICYEPGNLLYHPGGVEGRCRRPSVSLGCWLQTR</sequence>
<dbReference type="AlphaFoldDB" id="A0AAV0LG16"/>